<accession>A0ABU0GHL5</accession>
<gene>
    <name evidence="2" type="ORF">JO380_001241</name>
</gene>
<keyword evidence="1" id="KW-1133">Transmembrane helix</keyword>
<name>A0ABU0GHL5_9CELL</name>
<feature type="transmembrane region" description="Helical" evidence="1">
    <location>
        <begin position="63"/>
        <end position="80"/>
    </location>
</feature>
<reference evidence="2 3" key="1">
    <citation type="submission" date="2023-07" db="EMBL/GenBank/DDBJ databases">
        <title>Sequencing the genomes of 1000 actinobacteria strains.</title>
        <authorList>
            <person name="Klenk H.-P."/>
        </authorList>
    </citation>
    <scope>NUCLEOTIDE SEQUENCE [LARGE SCALE GENOMIC DNA]</scope>
    <source>
        <strain evidence="2 3">DSM 14785</strain>
    </source>
</reference>
<protein>
    <submittedName>
        <fullName evidence="2">Uncharacterized protein</fullName>
    </submittedName>
</protein>
<comment type="caution">
    <text evidence="2">The sequence shown here is derived from an EMBL/GenBank/DDBJ whole genome shotgun (WGS) entry which is preliminary data.</text>
</comment>
<organism evidence="2 3">
    <name type="scientific">Cellulomonas iranensis</name>
    <dbReference type="NCBI Taxonomy" id="76862"/>
    <lineage>
        <taxon>Bacteria</taxon>
        <taxon>Bacillati</taxon>
        <taxon>Actinomycetota</taxon>
        <taxon>Actinomycetes</taxon>
        <taxon>Micrococcales</taxon>
        <taxon>Cellulomonadaceae</taxon>
        <taxon>Cellulomonas</taxon>
    </lineage>
</organism>
<feature type="transmembrane region" description="Helical" evidence="1">
    <location>
        <begin position="28"/>
        <end position="51"/>
    </location>
</feature>
<dbReference type="EMBL" id="JAUSVM010000001">
    <property type="protein sequence ID" value="MDQ0424860.1"/>
    <property type="molecule type" value="Genomic_DNA"/>
</dbReference>
<keyword evidence="3" id="KW-1185">Reference proteome</keyword>
<keyword evidence="1" id="KW-0812">Transmembrane</keyword>
<evidence type="ECO:0000313" key="2">
    <source>
        <dbReference type="EMBL" id="MDQ0424860.1"/>
    </source>
</evidence>
<dbReference type="Proteomes" id="UP001240250">
    <property type="component" value="Unassembled WGS sequence"/>
</dbReference>
<dbReference type="RefSeq" id="WP_070320298.1">
    <property type="nucleotide sequence ID" value="NZ_JAUSVM010000001.1"/>
</dbReference>
<evidence type="ECO:0000313" key="3">
    <source>
        <dbReference type="Proteomes" id="UP001240250"/>
    </source>
</evidence>
<proteinExistence type="predicted"/>
<sequence length="176" mass="19435">MISVLPTLVPVPDMPPEPQRIEFALPPALVLAGLGVLVVIIFTWHVCAVIIGRSRSRNPFRTAVILAIPMVVLVLSAGITDTLQRHRRDQQIETWRDLRRVTAREAADSLQDAYGFTFDRTTAYVPVVEQDWATDQPVTLADGTATTCWFATTDGHYTVTCGDTEDTATPLEPLHP</sequence>
<keyword evidence="1" id="KW-0472">Membrane</keyword>
<evidence type="ECO:0000256" key="1">
    <source>
        <dbReference type="SAM" id="Phobius"/>
    </source>
</evidence>